<dbReference type="EMBL" id="KZ502096">
    <property type="protein sequence ID" value="PKU83521.1"/>
    <property type="molecule type" value="Genomic_DNA"/>
</dbReference>
<evidence type="ECO:0000313" key="2">
    <source>
        <dbReference type="Proteomes" id="UP000233837"/>
    </source>
</evidence>
<reference evidence="1 2" key="2">
    <citation type="journal article" date="2017" name="Nature">
        <title>The Apostasia genome and the evolution of orchids.</title>
        <authorList>
            <person name="Zhang G.Q."/>
            <person name="Liu K.W."/>
            <person name="Li Z."/>
            <person name="Lohaus R."/>
            <person name="Hsiao Y.Y."/>
            <person name="Niu S.C."/>
            <person name="Wang J.Y."/>
            <person name="Lin Y.C."/>
            <person name="Xu Q."/>
            <person name="Chen L.J."/>
            <person name="Yoshida K."/>
            <person name="Fujiwara S."/>
            <person name="Wang Z.W."/>
            <person name="Zhang Y.Q."/>
            <person name="Mitsuda N."/>
            <person name="Wang M."/>
            <person name="Liu G.H."/>
            <person name="Pecoraro L."/>
            <person name="Huang H.X."/>
            <person name="Xiao X.J."/>
            <person name="Lin M."/>
            <person name="Wu X.Y."/>
            <person name="Wu W.L."/>
            <person name="Chen Y.Y."/>
            <person name="Chang S.B."/>
            <person name="Sakamoto S."/>
            <person name="Ohme-Takagi M."/>
            <person name="Yagi M."/>
            <person name="Zeng S.J."/>
            <person name="Shen C.Y."/>
            <person name="Yeh C.M."/>
            <person name="Luo Y.B."/>
            <person name="Tsai W.C."/>
            <person name="Van de Peer Y."/>
            <person name="Liu Z.J."/>
        </authorList>
    </citation>
    <scope>NUCLEOTIDE SEQUENCE [LARGE SCALE GENOMIC DNA]</scope>
    <source>
        <tissue evidence="1">The whole plant</tissue>
    </source>
</reference>
<gene>
    <name evidence="1" type="primary">FRS5</name>
    <name evidence="1" type="ORF">MA16_Dca027526</name>
</gene>
<sequence length="178" mass="20583">MVRFSVSQDGIWAVNKAIESHNHELARSDDKHLLRSFRSISDENASVLKYMSEVGIKIVDAFTYISDEVGGVGNLGFTKRDAYNYIQKEKRAKIETRDTNSLIKLFKEWAIDDMFAWDVQTDEDDCLLNFFWVYGLGRIDYDCFGDVIIFDISYSLNKYNLAYAPIVGVNNHWQNILL</sequence>
<reference evidence="1 2" key="1">
    <citation type="journal article" date="2016" name="Sci. Rep.">
        <title>The Dendrobium catenatum Lindl. genome sequence provides insights into polysaccharide synthase, floral development and adaptive evolution.</title>
        <authorList>
            <person name="Zhang G.Q."/>
            <person name="Xu Q."/>
            <person name="Bian C."/>
            <person name="Tsai W.C."/>
            <person name="Yeh C.M."/>
            <person name="Liu K.W."/>
            <person name="Yoshida K."/>
            <person name="Zhang L.S."/>
            <person name="Chang S.B."/>
            <person name="Chen F."/>
            <person name="Shi Y."/>
            <person name="Su Y.Y."/>
            <person name="Zhang Y.Q."/>
            <person name="Chen L.J."/>
            <person name="Yin Y."/>
            <person name="Lin M."/>
            <person name="Huang H."/>
            <person name="Deng H."/>
            <person name="Wang Z.W."/>
            <person name="Zhu S.L."/>
            <person name="Zhao X."/>
            <person name="Deng C."/>
            <person name="Niu S.C."/>
            <person name="Huang J."/>
            <person name="Wang M."/>
            <person name="Liu G.H."/>
            <person name="Yang H.J."/>
            <person name="Xiao X.J."/>
            <person name="Hsiao Y.Y."/>
            <person name="Wu W.L."/>
            <person name="Chen Y.Y."/>
            <person name="Mitsuda N."/>
            <person name="Ohme-Takagi M."/>
            <person name="Luo Y.B."/>
            <person name="Van de Peer Y."/>
            <person name="Liu Z.J."/>
        </authorList>
    </citation>
    <scope>NUCLEOTIDE SEQUENCE [LARGE SCALE GENOMIC DNA]</scope>
    <source>
        <tissue evidence="1">The whole plant</tissue>
    </source>
</reference>
<dbReference type="Proteomes" id="UP000233837">
    <property type="component" value="Unassembled WGS sequence"/>
</dbReference>
<dbReference type="PANTHER" id="PTHR47718">
    <property type="entry name" value="OS01G0519700 PROTEIN"/>
    <property type="match status" value="1"/>
</dbReference>
<dbReference type="PANTHER" id="PTHR47718:SF17">
    <property type="entry name" value="PROTEIN FAR1-RELATED SEQUENCE 5-LIKE"/>
    <property type="match status" value="1"/>
</dbReference>
<accession>A0A2I0X6J8</accession>
<evidence type="ECO:0000313" key="1">
    <source>
        <dbReference type="EMBL" id="PKU83521.1"/>
    </source>
</evidence>
<protein>
    <submittedName>
        <fullName evidence="1">Protein FAR1-RELATED SEQUENCE 5</fullName>
    </submittedName>
</protein>
<proteinExistence type="predicted"/>
<dbReference type="AlphaFoldDB" id="A0A2I0X6J8"/>
<organism evidence="1 2">
    <name type="scientific">Dendrobium catenatum</name>
    <dbReference type="NCBI Taxonomy" id="906689"/>
    <lineage>
        <taxon>Eukaryota</taxon>
        <taxon>Viridiplantae</taxon>
        <taxon>Streptophyta</taxon>
        <taxon>Embryophyta</taxon>
        <taxon>Tracheophyta</taxon>
        <taxon>Spermatophyta</taxon>
        <taxon>Magnoliopsida</taxon>
        <taxon>Liliopsida</taxon>
        <taxon>Asparagales</taxon>
        <taxon>Orchidaceae</taxon>
        <taxon>Epidendroideae</taxon>
        <taxon>Malaxideae</taxon>
        <taxon>Dendrobiinae</taxon>
        <taxon>Dendrobium</taxon>
    </lineage>
</organism>
<name>A0A2I0X6J8_9ASPA</name>
<keyword evidence="2" id="KW-1185">Reference proteome</keyword>